<dbReference type="PANTHER" id="PTHR19303">
    <property type="entry name" value="TRANSPOSON"/>
    <property type="match status" value="1"/>
</dbReference>
<keyword evidence="3" id="KW-1185">Reference proteome</keyword>
<dbReference type="InterPro" id="IPR004875">
    <property type="entry name" value="DDE_SF_endonuclease_dom"/>
</dbReference>
<reference evidence="2 3" key="1">
    <citation type="journal article" date="2018" name="Elife">
        <title>Firefly genomes illuminate parallel origins of bioluminescence in beetles.</title>
        <authorList>
            <person name="Fallon T.R."/>
            <person name="Lower S.E."/>
            <person name="Chang C.H."/>
            <person name="Bessho-Uehara M."/>
            <person name="Martin G.J."/>
            <person name="Bewick A.J."/>
            <person name="Behringer M."/>
            <person name="Debat H.J."/>
            <person name="Wong I."/>
            <person name="Day J.C."/>
            <person name="Suvorov A."/>
            <person name="Silva C.J."/>
            <person name="Stanger-Hall K.F."/>
            <person name="Hall D.W."/>
            <person name="Schmitz R.J."/>
            <person name="Nelson D.R."/>
            <person name="Lewis S.M."/>
            <person name="Shigenobu S."/>
            <person name="Bybee S.M."/>
            <person name="Larracuente A.M."/>
            <person name="Oba Y."/>
            <person name="Weng J.K."/>
        </authorList>
    </citation>
    <scope>NUCLEOTIDE SEQUENCE [LARGE SCALE GENOMIC DNA]</scope>
    <source>
        <strain evidence="2">1611_PpyrPB1</strain>
        <tissue evidence="2">Whole body</tissue>
    </source>
</reference>
<evidence type="ECO:0000313" key="3">
    <source>
        <dbReference type="Proteomes" id="UP000327044"/>
    </source>
</evidence>
<accession>A0A5N4B0G5</accession>
<feature type="domain" description="DDE-1" evidence="1">
    <location>
        <begin position="47"/>
        <end position="114"/>
    </location>
</feature>
<dbReference type="AlphaFoldDB" id="A0A5N4B0G5"/>
<sequence>MCLVINALGNSIPPMFVFPLVRYDDHFVRDGPERCIGSANRIFQTFRKQQVLLILDNHASHLYLPVINFCRDNFITLLSFPPHTSHKLQQLDRGVYGPLKKFYNNSCDQWMKNNPGAVEYDPLIETSSRTTNLLHLASPTGHQMPHQPIAKKKPHCVLRAHQRVRLKCLDNLNISNIPCEPSTPPKTSLIPPAAFYSPEEIRPLPKADFSKLVKTNKRAIGKTIILTDTPEKNVIEV</sequence>
<comment type="caution">
    <text evidence="2">The sequence shown here is derived from an EMBL/GenBank/DDBJ whole genome shotgun (WGS) entry which is preliminary data.</text>
</comment>
<dbReference type="EMBL" id="VVIM01000001">
    <property type="protein sequence ID" value="KAB0803043.1"/>
    <property type="molecule type" value="Genomic_DNA"/>
</dbReference>
<dbReference type="PANTHER" id="PTHR19303:SF74">
    <property type="entry name" value="POGO TRANSPOSABLE ELEMENT WITH KRAB DOMAIN"/>
    <property type="match status" value="1"/>
</dbReference>
<gene>
    <name evidence="2" type="ORF">PPYR_00013</name>
</gene>
<name>A0A5N4B0G5_PHOPY</name>
<proteinExistence type="predicted"/>
<dbReference type="GO" id="GO:0003677">
    <property type="term" value="F:DNA binding"/>
    <property type="evidence" value="ECO:0007669"/>
    <property type="project" value="TreeGrafter"/>
</dbReference>
<evidence type="ECO:0000259" key="1">
    <source>
        <dbReference type="Pfam" id="PF03184"/>
    </source>
</evidence>
<evidence type="ECO:0000313" key="2">
    <source>
        <dbReference type="EMBL" id="KAB0803043.1"/>
    </source>
</evidence>
<protein>
    <recommendedName>
        <fullName evidence="1">DDE-1 domain-containing protein</fullName>
    </recommendedName>
</protein>
<dbReference type="InParanoid" id="A0A5N4B0G5"/>
<dbReference type="InterPro" id="IPR050863">
    <property type="entry name" value="CenT-Element_Derived"/>
</dbReference>
<dbReference type="Pfam" id="PF03184">
    <property type="entry name" value="DDE_1"/>
    <property type="match status" value="1"/>
</dbReference>
<dbReference type="GO" id="GO:0005634">
    <property type="term" value="C:nucleus"/>
    <property type="evidence" value="ECO:0007669"/>
    <property type="project" value="TreeGrafter"/>
</dbReference>
<dbReference type="Proteomes" id="UP000327044">
    <property type="component" value="Unassembled WGS sequence"/>
</dbReference>
<organism evidence="2 3">
    <name type="scientific">Photinus pyralis</name>
    <name type="common">Common eastern firefly</name>
    <name type="synonym">Lampyris pyralis</name>
    <dbReference type="NCBI Taxonomy" id="7054"/>
    <lineage>
        <taxon>Eukaryota</taxon>
        <taxon>Metazoa</taxon>
        <taxon>Ecdysozoa</taxon>
        <taxon>Arthropoda</taxon>
        <taxon>Hexapoda</taxon>
        <taxon>Insecta</taxon>
        <taxon>Pterygota</taxon>
        <taxon>Neoptera</taxon>
        <taxon>Endopterygota</taxon>
        <taxon>Coleoptera</taxon>
        <taxon>Polyphaga</taxon>
        <taxon>Elateriformia</taxon>
        <taxon>Elateroidea</taxon>
        <taxon>Lampyridae</taxon>
        <taxon>Lampyrinae</taxon>
        <taxon>Photinus</taxon>
    </lineage>
</organism>